<dbReference type="InterPro" id="IPR011992">
    <property type="entry name" value="EF-hand-dom_pair"/>
</dbReference>
<evidence type="ECO:0000256" key="5">
    <source>
        <dbReference type="ARBA" id="ARBA00022837"/>
    </source>
</evidence>
<feature type="domain" description="EF-hand" evidence="10">
    <location>
        <begin position="228"/>
        <end position="263"/>
    </location>
</feature>
<dbReference type="Pfam" id="PF10591">
    <property type="entry name" value="SPARC_Ca_bdg"/>
    <property type="match status" value="1"/>
</dbReference>
<dbReference type="InterPro" id="IPR002048">
    <property type="entry name" value="EF_hand_dom"/>
</dbReference>
<dbReference type="GO" id="GO:0005615">
    <property type="term" value="C:extracellular space"/>
    <property type="evidence" value="ECO:0007669"/>
    <property type="project" value="TreeGrafter"/>
</dbReference>
<comment type="subcellular location">
    <subcellularLocation>
        <location evidence="1">Secreted</location>
    </subcellularLocation>
</comment>
<keyword evidence="5" id="KW-0106">Calcium</keyword>
<evidence type="ECO:0000256" key="3">
    <source>
        <dbReference type="ARBA" id="ARBA00022729"/>
    </source>
</evidence>
<dbReference type="PANTHER" id="PTHR12352:SF30">
    <property type="entry name" value="FI05255P"/>
    <property type="match status" value="1"/>
</dbReference>
<dbReference type="InterPro" id="IPR000716">
    <property type="entry name" value="Thyroglobulin_1"/>
</dbReference>
<feature type="non-terminal residue" evidence="12">
    <location>
        <position position="1"/>
    </location>
</feature>
<feature type="domain" description="Thyroglobulin type-1" evidence="11">
    <location>
        <begin position="71"/>
        <end position="138"/>
    </location>
</feature>
<dbReference type="Gene3D" id="4.10.800.10">
    <property type="entry name" value="Thyroglobulin type-1"/>
    <property type="match status" value="1"/>
</dbReference>
<feature type="compositionally biased region" description="Polar residues" evidence="9">
    <location>
        <begin position="52"/>
        <end position="73"/>
    </location>
</feature>
<feature type="region of interest" description="Disordered" evidence="9">
    <location>
        <begin position="45"/>
        <end position="73"/>
    </location>
</feature>
<evidence type="ECO:0000259" key="10">
    <source>
        <dbReference type="PROSITE" id="PS50222"/>
    </source>
</evidence>
<evidence type="ECO:0000256" key="4">
    <source>
        <dbReference type="ARBA" id="ARBA00022737"/>
    </source>
</evidence>
<dbReference type="InterPro" id="IPR036857">
    <property type="entry name" value="Thyroglobulin_1_sf"/>
</dbReference>
<dbReference type="EMBL" id="HACG01024559">
    <property type="protein sequence ID" value="CEK71424.1"/>
    <property type="molecule type" value="Transcribed_RNA"/>
</dbReference>
<dbReference type="Pfam" id="PF00086">
    <property type="entry name" value="Thyroglobulin_1"/>
    <property type="match status" value="1"/>
</dbReference>
<name>A0A0B6ZS05_9EUPU</name>
<evidence type="ECO:0000256" key="2">
    <source>
        <dbReference type="ARBA" id="ARBA00022525"/>
    </source>
</evidence>
<dbReference type="PROSITE" id="PS00018">
    <property type="entry name" value="EF_HAND_1"/>
    <property type="match status" value="1"/>
</dbReference>
<dbReference type="GO" id="GO:0005509">
    <property type="term" value="F:calcium ion binding"/>
    <property type="evidence" value="ECO:0007669"/>
    <property type="project" value="InterPro"/>
</dbReference>
<dbReference type="GO" id="GO:0050840">
    <property type="term" value="F:extracellular matrix binding"/>
    <property type="evidence" value="ECO:0007669"/>
    <property type="project" value="TreeGrafter"/>
</dbReference>
<dbReference type="FunFam" id="4.10.800.10:FF:000004">
    <property type="entry name" value="SPARC-related modular calcium-binding protein 1"/>
    <property type="match status" value="1"/>
</dbReference>
<sequence>TLCLGVDIKPNAVDAVDKDSAKLPVDHLREELLLWPSSSILQTPDLPVISGGPTSDNSASRQDIQNQKETNQSCKEEREAALNINSQEPAAKHFIPTCTQAGLWEKEQCHQSTGYCWCVKDSGTPIPGTATYKVKPQCVFENDREMKGCPFEQKRKFLVDLLSDLAEERKKTLLEASNQTDTGPDDNLSLRETVARWKLKMLDTNNNGIFDRKEWRPFRRTNLKNKNYSRKCRRGFLRFCDKDGNQKITSEEWKDCLGLNQNNFNSLPLNPKRKGKNPLNLINYLNGD</sequence>
<dbReference type="InterPro" id="IPR019577">
    <property type="entry name" value="SPARC/Testican_Ca-bd-dom"/>
</dbReference>
<keyword evidence="4" id="KW-0677">Repeat</keyword>
<dbReference type="PROSITE" id="PS51162">
    <property type="entry name" value="THYROGLOBULIN_1_2"/>
    <property type="match status" value="1"/>
</dbReference>
<protein>
    <recommendedName>
        <fullName evidence="13">Thyroglobulin type-1 domain-containing protein</fullName>
    </recommendedName>
</protein>
<accession>A0A0B6ZS05</accession>
<dbReference type="SUPFAM" id="SSF57610">
    <property type="entry name" value="Thyroglobulin type-1 domain"/>
    <property type="match status" value="1"/>
</dbReference>
<evidence type="ECO:0000256" key="7">
    <source>
        <dbReference type="ARBA" id="ARBA00023180"/>
    </source>
</evidence>
<dbReference type="InterPro" id="IPR018247">
    <property type="entry name" value="EF_Hand_1_Ca_BS"/>
</dbReference>
<dbReference type="SMART" id="SM00211">
    <property type="entry name" value="TY"/>
    <property type="match status" value="1"/>
</dbReference>
<dbReference type="PANTHER" id="PTHR12352">
    <property type="entry name" value="SECRETED MODULAR CALCIUM-BINDING PROTEIN"/>
    <property type="match status" value="1"/>
</dbReference>
<dbReference type="AlphaFoldDB" id="A0A0B6ZS05"/>
<dbReference type="CDD" id="cd00191">
    <property type="entry name" value="TY"/>
    <property type="match status" value="1"/>
</dbReference>
<feature type="disulfide bond" evidence="8">
    <location>
        <begin position="118"/>
        <end position="138"/>
    </location>
</feature>
<evidence type="ECO:0000259" key="11">
    <source>
        <dbReference type="PROSITE" id="PS51162"/>
    </source>
</evidence>
<dbReference type="InterPro" id="IPR051950">
    <property type="entry name" value="Dev_reg/Prot_inhib"/>
</dbReference>
<evidence type="ECO:0000313" key="12">
    <source>
        <dbReference type="EMBL" id="CEK71424.1"/>
    </source>
</evidence>
<comment type="caution">
    <text evidence="8">Lacks conserved residue(s) required for the propagation of feature annotation.</text>
</comment>
<keyword evidence="7" id="KW-0325">Glycoprotein</keyword>
<feature type="disulfide bond" evidence="8">
    <location>
        <begin position="109"/>
        <end position="116"/>
    </location>
</feature>
<dbReference type="PROSITE" id="PS00484">
    <property type="entry name" value="THYROGLOBULIN_1_1"/>
    <property type="match status" value="1"/>
</dbReference>
<gene>
    <name evidence="12" type="primary">ORF78306</name>
</gene>
<dbReference type="Gene3D" id="1.10.238.10">
    <property type="entry name" value="EF-hand"/>
    <property type="match status" value="1"/>
</dbReference>
<dbReference type="GO" id="GO:0005604">
    <property type="term" value="C:basement membrane"/>
    <property type="evidence" value="ECO:0007669"/>
    <property type="project" value="TreeGrafter"/>
</dbReference>
<keyword evidence="6 8" id="KW-1015">Disulfide bond</keyword>
<dbReference type="PROSITE" id="PS50222">
    <property type="entry name" value="EF_HAND_2"/>
    <property type="match status" value="1"/>
</dbReference>
<dbReference type="GO" id="GO:0030198">
    <property type="term" value="P:extracellular matrix organization"/>
    <property type="evidence" value="ECO:0007669"/>
    <property type="project" value="TreeGrafter"/>
</dbReference>
<organism evidence="12">
    <name type="scientific">Arion vulgaris</name>
    <dbReference type="NCBI Taxonomy" id="1028688"/>
    <lineage>
        <taxon>Eukaryota</taxon>
        <taxon>Metazoa</taxon>
        <taxon>Spiralia</taxon>
        <taxon>Lophotrochozoa</taxon>
        <taxon>Mollusca</taxon>
        <taxon>Gastropoda</taxon>
        <taxon>Heterobranchia</taxon>
        <taxon>Euthyneura</taxon>
        <taxon>Panpulmonata</taxon>
        <taxon>Eupulmonata</taxon>
        <taxon>Stylommatophora</taxon>
        <taxon>Helicina</taxon>
        <taxon>Arionoidea</taxon>
        <taxon>Arionidae</taxon>
        <taxon>Arion</taxon>
    </lineage>
</organism>
<keyword evidence="3" id="KW-0732">Signal</keyword>
<evidence type="ECO:0000256" key="9">
    <source>
        <dbReference type="SAM" id="MobiDB-lite"/>
    </source>
</evidence>
<keyword evidence="2" id="KW-0964">Secreted</keyword>
<evidence type="ECO:0000256" key="8">
    <source>
        <dbReference type="PROSITE-ProRule" id="PRU00500"/>
    </source>
</evidence>
<proteinExistence type="predicted"/>
<reference evidence="12" key="1">
    <citation type="submission" date="2014-12" db="EMBL/GenBank/DDBJ databases">
        <title>Insight into the proteome of Arion vulgaris.</title>
        <authorList>
            <person name="Aradska J."/>
            <person name="Bulat T."/>
            <person name="Smidak R."/>
            <person name="Sarate P."/>
            <person name="Gangsoo J."/>
            <person name="Sialana F."/>
            <person name="Bilban M."/>
            <person name="Lubec G."/>
        </authorList>
    </citation>
    <scope>NUCLEOTIDE SEQUENCE</scope>
    <source>
        <tissue evidence="12">Skin</tissue>
    </source>
</reference>
<evidence type="ECO:0008006" key="13">
    <source>
        <dbReference type="Google" id="ProtNLM"/>
    </source>
</evidence>
<dbReference type="SUPFAM" id="SSF47473">
    <property type="entry name" value="EF-hand"/>
    <property type="match status" value="1"/>
</dbReference>
<evidence type="ECO:0000256" key="6">
    <source>
        <dbReference type="ARBA" id="ARBA00023157"/>
    </source>
</evidence>
<evidence type="ECO:0000256" key="1">
    <source>
        <dbReference type="ARBA" id="ARBA00004613"/>
    </source>
</evidence>
<dbReference type="GO" id="GO:0008201">
    <property type="term" value="F:heparin binding"/>
    <property type="evidence" value="ECO:0007669"/>
    <property type="project" value="TreeGrafter"/>
</dbReference>